<organism evidence="2 3">
    <name type="scientific">Cytospora chrysosperma</name>
    <name type="common">Cytospora canker fungus</name>
    <name type="synonym">Sphaeria chrysosperma</name>
    <dbReference type="NCBI Taxonomy" id="252740"/>
    <lineage>
        <taxon>Eukaryota</taxon>
        <taxon>Fungi</taxon>
        <taxon>Dikarya</taxon>
        <taxon>Ascomycota</taxon>
        <taxon>Pezizomycotina</taxon>
        <taxon>Sordariomycetes</taxon>
        <taxon>Sordariomycetidae</taxon>
        <taxon>Diaporthales</taxon>
        <taxon>Cytosporaceae</taxon>
        <taxon>Cytospora</taxon>
    </lineage>
</organism>
<accession>A0A423WQB4</accession>
<feature type="compositionally biased region" description="Polar residues" evidence="1">
    <location>
        <begin position="53"/>
        <end position="64"/>
    </location>
</feature>
<feature type="region of interest" description="Disordered" evidence="1">
    <location>
        <begin position="1"/>
        <end position="83"/>
    </location>
</feature>
<feature type="compositionally biased region" description="Low complexity" evidence="1">
    <location>
        <begin position="1"/>
        <end position="24"/>
    </location>
</feature>
<evidence type="ECO:0008006" key="4">
    <source>
        <dbReference type="Google" id="ProtNLM"/>
    </source>
</evidence>
<evidence type="ECO:0000256" key="1">
    <source>
        <dbReference type="SAM" id="MobiDB-lite"/>
    </source>
</evidence>
<feature type="region of interest" description="Disordered" evidence="1">
    <location>
        <begin position="132"/>
        <end position="196"/>
    </location>
</feature>
<feature type="compositionally biased region" description="Gly residues" evidence="1">
    <location>
        <begin position="164"/>
        <end position="177"/>
    </location>
</feature>
<gene>
    <name evidence="2" type="ORF">VSDG_00677</name>
</gene>
<feature type="compositionally biased region" description="Low complexity" evidence="1">
    <location>
        <begin position="178"/>
        <end position="188"/>
    </location>
</feature>
<proteinExistence type="predicted"/>
<dbReference type="EMBL" id="LJZO01000001">
    <property type="protein sequence ID" value="ROW05658.1"/>
    <property type="molecule type" value="Genomic_DNA"/>
</dbReference>
<feature type="compositionally biased region" description="Polar residues" evidence="1">
    <location>
        <begin position="25"/>
        <end position="45"/>
    </location>
</feature>
<comment type="caution">
    <text evidence="2">The sequence shown here is derived from an EMBL/GenBank/DDBJ whole genome shotgun (WGS) entry which is preliminary data.</text>
</comment>
<feature type="compositionally biased region" description="Basic residues" evidence="1">
    <location>
        <begin position="132"/>
        <end position="142"/>
    </location>
</feature>
<dbReference type="AlphaFoldDB" id="A0A423WQB4"/>
<reference evidence="2 3" key="1">
    <citation type="submission" date="2015-09" db="EMBL/GenBank/DDBJ databases">
        <title>Host preference determinants of Valsa canker pathogens revealed by comparative genomics.</title>
        <authorList>
            <person name="Yin Z."/>
            <person name="Huang L."/>
        </authorList>
    </citation>
    <scope>NUCLEOTIDE SEQUENCE [LARGE SCALE GENOMIC DNA]</scope>
    <source>
        <strain evidence="2 3">YSFL</strain>
    </source>
</reference>
<sequence>MSAADYYGQSGAYPQQQQQYASSSHLSPYSHTPNPYQRPTSTHSANGPYGSPAYTSRPSSTHSDMSGYVPPAQRQNQGQEQDGEKGLMATVLGGGAGGALGHKAGKGSKFKTFLGAAAGAVAANIVENKLKGSKQGHGKHGSHGYGQQQNYGPPPMQQGHYGHHGGPAPSGGFGGLLGAPPSHQSGYGSPMGGYGGPSVYQV</sequence>
<evidence type="ECO:0000313" key="2">
    <source>
        <dbReference type="EMBL" id="ROW05658.1"/>
    </source>
</evidence>
<keyword evidence="3" id="KW-1185">Reference proteome</keyword>
<name>A0A423WQB4_CYTCH</name>
<evidence type="ECO:0000313" key="3">
    <source>
        <dbReference type="Proteomes" id="UP000284375"/>
    </source>
</evidence>
<dbReference type="OrthoDB" id="10606731at2759"/>
<dbReference type="Proteomes" id="UP000284375">
    <property type="component" value="Unassembled WGS sequence"/>
</dbReference>
<dbReference type="STRING" id="252740.A0A423WQB4"/>
<protein>
    <recommendedName>
        <fullName evidence="4">Glycine zipper 2TM domain-containing protein</fullName>
    </recommendedName>
</protein>